<dbReference type="Gene3D" id="3.40.630.30">
    <property type="match status" value="1"/>
</dbReference>
<keyword evidence="1" id="KW-0808">Transferase</keyword>
<dbReference type="RefSeq" id="WP_190546550.1">
    <property type="nucleotide sequence ID" value="NZ_CAWPNO010000078.1"/>
</dbReference>
<organism evidence="4 5">
    <name type="scientific">Calothrix parietina FACHB-288</name>
    <dbReference type="NCBI Taxonomy" id="2692896"/>
    <lineage>
        <taxon>Bacteria</taxon>
        <taxon>Bacillati</taxon>
        <taxon>Cyanobacteriota</taxon>
        <taxon>Cyanophyceae</taxon>
        <taxon>Nostocales</taxon>
        <taxon>Calotrichaceae</taxon>
        <taxon>Calothrix</taxon>
    </lineage>
</organism>
<evidence type="ECO:0000256" key="1">
    <source>
        <dbReference type="ARBA" id="ARBA00022679"/>
    </source>
</evidence>
<feature type="domain" description="N-acetyltransferase" evidence="3">
    <location>
        <begin position="3"/>
        <end position="153"/>
    </location>
</feature>
<keyword evidence="5" id="KW-1185">Reference proteome</keyword>
<dbReference type="SUPFAM" id="SSF55729">
    <property type="entry name" value="Acyl-CoA N-acyltransferases (Nat)"/>
    <property type="match status" value="1"/>
</dbReference>
<dbReference type="InterPro" id="IPR000182">
    <property type="entry name" value="GNAT_dom"/>
</dbReference>
<dbReference type="InterPro" id="IPR016181">
    <property type="entry name" value="Acyl_CoA_acyltransferase"/>
</dbReference>
<reference evidence="4 5" key="1">
    <citation type="journal article" date="2020" name="ISME J.">
        <title>Comparative genomics reveals insights into cyanobacterial evolution and habitat adaptation.</title>
        <authorList>
            <person name="Chen M.Y."/>
            <person name="Teng W.K."/>
            <person name="Zhao L."/>
            <person name="Hu C.X."/>
            <person name="Zhou Y.K."/>
            <person name="Han B.P."/>
            <person name="Song L.R."/>
            <person name="Shu W.S."/>
        </authorList>
    </citation>
    <scope>NUCLEOTIDE SEQUENCE [LARGE SCALE GENOMIC DNA]</scope>
    <source>
        <strain evidence="4 5">FACHB-288</strain>
    </source>
</reference>
<dbReference type="Pfam" id="PF00583">
    <property type="entry name" value="Acetyltransf_1"/>
    <property type="match status" value="1"/>
</dbReference>
<dbReference type="InterPro" id="IPR050832">
    <property type="entry name" value="Bact_Acetyltransf"/>
</dbReference>
<protein>
    <submittedName>
        <fullName evidence="4">GNAT family N-acetyltransferase</fullName>
    </submittedName>
</protein>
<dbReference type="PROSITE" id="PS51186">
    <property type="entry name" value="GNAT"/>
    <property type="match status" value="1"/>
</dbReference>
<proteinExistence type="predicted"/>
<evidence type="ECO:0000259" key="3">
    <source>
        <dbReference type="PROSITE" id="PS51186"/>
    </source>
</evidence>
<gene>
    <name evidence="4" type="ORF">H6G24_24570</name>
</gene>
<dbReference type="Proteomes" id="UP000658514">
    <property type="component" value="Unassembled WGS sequence"/>
</dbReference>
<evidence type="ECO:0000313" key="5">
    <source>
        <dbReference type="Proteomes" id="UP000658514"/>
    </source>
</evidence>
<accession>A0ABR8AF14</accession>
<dbReference type="CDD" id="cd04301">
    <property type="entry name" value="NAT_SF"/>
    <property type="match status" value="1"/>
</dbReference>
<dbReference type="EMBL" id="JACJQH010000044">
    <property type="protein sequence ID" value="MBD2198621.1"/>
    <property type="molecule type" value="Genomic_DNA"/>
</dbReference>
<name>A0ABR8AF14_9CYAN</name>
<sequence>MNIDIRIANREDLPLLNQLYADMDGQPPIPKDDLEKIFAEITQVPNYHIYIADLNEQTVGTFSLLYAPTMMHQGYHKFAVLDSVTVISSMRGQGIGSEMVKAALKLSAEAGCYKMMLSSNLKRDRAHQFYQSLGFEQHGWSFKCILQPTQNFA</sequence>
<dbReference type="PANTHER" id="PTHR43877:SF1">
    <property type="entry name" value="ACETYLTRANSFERASE"/>
    <property type="match status" value="1"/>
</dbReference>
<keyword evidence="2" id="KW-0012">Acyltransferase</keyword>
<evidence type="ECO:0000313" key="4">
    <source>
        <dbReference type="EMBL" id="MBD2198621.1"/>
    </source>
</evidence>
<evidence type="ECO:0000256" key="2">
    <source>
        <dbReference type="ARBA" id="ARBA00023315"/>
    </source>
</evidence>
<dbReference type="PANTHER" id="PTHR43877">
    <property type="entry name" value="AMINOALKYLPHOSPHONATE N-ACETYLTRANSFERASE-RELATED-RELATED"/>
    <property type="match status" value="1"/>
</dbReference>
<comment type="caution">
    <text evidence="4">The sequence shown here is derived from an EMBL/GenBank/DDBJ whole genome shotgun (WGS) entry which is preliminary data.</text>
</comment>